<name>A0A0V0GGD1_SOLCH</name>
<accession>A0A0V0GGD1</accession>
<dbReference type="AlphaFoldDB" id="A0A0V0GGD1"/>
<reference evidence="1" key="1">
    <citation type="submission" date="2015-12" db="EMBL/GenBank/DDBJ databases">
        <title>Gene expression during late stages of embryo sac development: a critical building block for successful pollen-pistil interactions.</title>
        <authorList>
            <person name="Liu Y."/>
            <person name="Joly V."/>
            <person name="Sabar M."/>
            <person name="Matton D.P."/>
        </authorList>
    </citation>
    <scope>NUCLEOTIDE SEQUENCE</scope>
</reference>
<dbReference type="EMBL" id="GEDG01039022">
    <property type="protein sequence ID" value="JAP07313.1"/>
    <property type="molecule type" value="Transcribed_RNA"/>
</dbReference>
<sequence length="79" mass="8945">MKTFIQQGISVSLESDDEVKVMFNSKVFCPNLEELYISGANSINALFSYQLPTAYFNKLKLLTVFECEKLRNLMSPISG</sequence>
<evidence type="ECO:0000313" key="1">
    <source>
        <dbReference type="EMBL" id="JAP07313.1"/>
    </source>
</evidence>
<proteinExistence type="predicted"/>
<organism evidence="1">
    <name type="scientific">Solanum chacoense</name>
    <name type="common">Chaco potato</name>
    <dbReference type="NCBI Taxonomy" id="4108"/>
    <lineage>
        <taxon>Eukaryota</taxon>
        <taxon>Viridiplantae</taxon>
        <taxon>Streptophyta</taxon>
        <taxon>Embryophyta</taxon>
        <taxon>Tracheophyta</taxon>
        <taxon>Spermatophyta</taxon>
        <taxon>Magnoliopsida</taxon>
        <taxon>eudicotyledons</taxon>
        <taxon>Gunneridae</taxon>
        <taxon>Pentapetalae</taxon>
        <taxon>asterids</taxon>
        <taxon>lamiids</taxon>
        <taxon>Solanales</taxon>
        <taxon>Solanaceae</taxon>
        <taxon>Solanoideae</taxon>
        <taxon>Solaneae</taxon>
        <taxon>Solanum</taxon>
    </lineage>
</organism>
<protein>
    <submittedName>
        <fullName evidence="1">Putative ovule protein</fullName>
    </submittedName>
</protein>